<evidence type="ECO:0000256" key="1">
    <source>
        <dbReference type="ARBA" id="ARBA00002397"/>
    </source>
</evidence>
<proteinExistence type="inferred from homology"/>
<dbReference type="Pfam" id="PF05130">
    <property type="entry name" value="FlgN"/>
    <property type="match status" value="1"/>
</dbReference>
<evidence type="ECO:0000313" key="6">
    <source>
        <dbReference type="EMBL" id="QGT78005.1"/>
    </source>
</evidence>
<evidence type="ECO:0000256" key="3">
    <source>
        <dbReference type="ARBA" id="ARBA00022795"/>
    </source>
</evidence>
<reference evidence="6 7" key="1">
    <citation type="submission" date="2019-11" db="EMBL/GenBank/DDBJ databases">
        <authorList>
            <person name="Zhang J."/>
            <person name="Sun C."/>
        </authorList>
    </citation>
    <scope>NUCLEOTIDE SEQUENCE [LARGE SCALE GENOMIC DNA]</scope>
    <source>
        <strain evidence="7">sp2</strain>
    </source>
</reference>
<name>A0A6I6D159_9GAMM</name>
<accession>A0A6I6D159</accession>
<dbReference type="InterPro" id="IPR036679">
    <property type="entry name" value="FlgN-like_sf"/>
</dbReference>
<protein>
    <recommendedName>
        <fullName evidence="8">Flagellar protein FlgN</fullName>
    </recommendedName>
</protein>
<keyword evidence="3" id="KW-1005">Bacterial flagellum biogenesis</keyword>
<feature type="signal peptide" evidence="5">
    <location>
        <begin position="1"/>
        <end position="26"/>
    </location>
</feature>
<dbReference type="Proteomes" id="UP000427716">
    <property type="component" value="Chromosome"/>
</dbReference>
<keyword evidence="5" id="KW-0732">Signal</keyword>
<evidence type="ECO:0000256" key="5">
    <source>
        <dbReference type="SAM" id="SignalP"/>
    </source>
</evidence>
<feature type="chain" id="PRO_5026275770" description="Flagellar protein FlgN" evidence="5">
    <location>
        <begin position="27"/>
        <end position="206"/>
    </location>
</feature>
<dbReference type="GO" id="GO:0044780">
    <property type="term" value="P:bacterial-type flagellum assembly"/>
    <property type="evidence" value="ECO:0007669"/>
    <property type="project" value="InterPro"/>
</dbReference>
<comment type="similarity">
    <text evidence="2">Belongs to the FlgN family.</text>
</comment>
<dbReference type="AlphaFoldDB" id="A0A6I6D159"/>
<dbReference type="KEGG" id="ghl:GM160_03340"/>
<feature type="region of interest" description="Disordered" evidence="4">
    <location>
        <begin position="184"/>
        <end position="206"/>
    </location>
</feature>
<feature type="compositionally biased region" description="Low complexity" evidence="4">
    <location>
        <begin position="46"/>
        <end position="58"/>
    </location>
</feature>
<dbReference type="EMBL" id="CP046415">
    <property type="protein sequence ID" value="QGT78005.1"/>
    <property type="molecule type" value="Genomic_DNA"/>
</dbReference>
<dbReference type="InterPro" id="IPR007809">
    <property type="entry name" value="FlgN-like"/>
</dbReference>
<evidence type="ECO:0008006" key="8">
    <source>
        <dbReference type="Google" id="ProtNLM"/>
    </source>
</evidence>
<feature type="compositionally biased region" description="Gly residues" evidence="4">
    <location>
        <begin position="197"/>
        <end position="206"/>
    </location>
</feature>
<keyword evidence="7" id="KW-1185">Reference proteome</keyword>
<dbReference type="Gene3D" id="1.20.58.300">
    <property type="entry name" value="FlgN-like"/>
    <property type="match status" value="1"/>
</dbReference>
<comment type="function">
    <text evidence="1">Required for the efficient initiation of filament assembly.</text>
</comment>
<feature type="region of interest" description="Disordered" evidence="4">
    <location>
        <begin position="31"/>
        <end position="58"/>
    </location>
</feature>
<dbReference type="SUPFAM" id="SSF140566">
    <property type="entry name" value="FlgN-like"/>
    <property type="match status" value="1"/>
</dbReference>
<evidence type="ECO:0000313" key="7">
    <source>
        <dbReference type="Proteomes" id="UP000427716"/>
    </source>
</evidence>
<organism evidence="6 7">
    <name type="scientific">Guyparkeria halophila</name>
    <dbReference type="NCBI Taxonomy" id="47960"/>
    <lineage>
        <taxon>Bacteria</taxon>
        <taxon>Pseudomonadati</taxon>
        <taxon>Pseudomonadota</taxon>
        <taxon>Gammaproteobacteria</taxon>
        <taxon>Chromatiales</taxon>
        <taxon>Thioalkalibacteraceae</taxon>
        <taxon>Guyparkeria</taxon>
    </lineage>
</organism>
<sequence length="206" mass="22906">MPGNTPRRAFPTGVLLLGVHNSYAHAAIHDNPAEAPSRHPSMTQFDSSSPADNSPSTSDWLAAMLEPAQALLDEHETLAGLLRRPETPSLDEFDEVFRRIREHNEKLAHAEQARLDWLAAQGEADTDAALHHEDGQTRAHWEQLKETARQFRDLSETNLMALRRIDHFLGERIDFLTQRDEPAGSLYTAGGTERNTGRGGRTLGDA</sequence>
<evidence type="ECO:0000256" key="4">
    <source>
        <dbReference type="SAM" id="MobiDB-lite"/>
    </source>
</evidence>
<evidence type="ECO:0000256" key="2">
    <source>
        <dbReference type="ARBA" id="ARBA00007703"/>
    </source>
</evidence>
<gene>
    <name evidence="6" type="ORF">GM160_03340</name>
</gene>